<gene>
    <name evidence="1" type="ORF">MVEN_02276900</name>
</gene>
<sequence>MPQYNHPLISTTSIKMDIRAVSFQLHLLPPQSRVLALCIICCASLTSFHPSVLGDGPRPESFADDNFFSSNPDVLLRCGVRRASAYRALRIEALKAAWEIGIILQPSNENAASCYLLDLLEQCDFSGVSRPWANAYMSHVRALAPIWRAANSFTVSDSAHWVGYLMGDALISARSRTPMLVTPNDQLLLCGPAPPSLEAMIASLSKSTSVSLLWTSFNSFLYHVIDLSRQLSETIAGDYARLSPLSEGAVLNFLSSLSSMHTVLCLLLDHFDRANATNTDNNSPFVLNDIAKTCAYSAIFGFTGVVLPFYRELEYRETSDGPMQSQTAYDRLRFLRAQAHEMAVLGLRQMARAIRYLPRIHYIPGTRGAPLYPQFTRDVETIANEMKWMGYSLEAASTPHSAALIERLEGACQSGDRRHVPPAGTPAGGIFLASVLWRRLHSSGLIDYTHLARRVLCHPQLNGPCARCVERNNVCITTPVPRGRPRKNPVAASSSLALSRLPPLSSLPFPLHPQPVSETSSDCPELTPEFVAHCFEGLQFTPQYTHPLISATSIKTDARAVSFQINLLPPQSRVLALCIVCFVSLTSFHPSVLGDGPRPESFLDHGFFSSNPDLLSCGMRRAPAYRALRAEALKAAWEFGIMLQPSNENAASCYLLDLMEQGDFAGLNRPWANAYIAHIRALVPIWRTSGYITSDAGHWAGFLMTEALISARTRTTMLVTLNDQLLICGPEPPSLESLLASVENSPQSSSLSVLWTSMKPYLFHVTDLARQLSEQIAGDYARVNPLSEGAVIKFLSSLSLMHSVLSLLLDRVDAAITSATDNDSPFILEDTNVDVVARACAYTAAFGFTGLVLPFYRELEYRENSDVVQNQRTRDRLRLLRAQAHEMTVQGARELVRSLRYLPKIHYTPVHWATISAWAEFCVQEAESGTAVSPESARDLETILNELKLLGYSLDVASTSHGMALIKRLEAHVHASLVPPDILDPSLLMDMFPLDGSWIHSTEDGQLLLK</sequence>
<keyword evidence="2" id="KW-1185">Reference proteome</keyword>
<organism evidence="1 2">
    <name type="scientific">Mycena venus</name>
    <dbReference type="NCBI Taxonomy" id="2733690"/>
    <lineage>
        <taxon>Eukaryota</taxon>
        <taxon>Fungi</taxon>
        <taxon>Dikarya</taxon>
        <taxon>Basidiomycota</taxon>
        <taxon>Agaricomycotina</taxon>
        <taxon>Agaricomycetes</taxon>
        <taxon>Agaricomycetidae</taxon>
        <taxon>Agaricales</taxon>
        <taxon>Marasmiineae</taxon>
        <taxon>Mycenaceae</taxon>
        <taxon>Mycena</taxon>
    </lineage>
</organism>
<name>A0A8H6X5N3_9AGAR</name>
<accession>A0A8H6X5N3</accession>
<dbReference type="OrthoDB" id="3024556at2759"/>
<dbReference type="AlphaFoldDB" id="A0A8H6X5N3"/>
<comment type="caution">
    <text evidence="1">The sequence shown here is derived from an EMBL/GenBank/DDBJ whole genome shotgun (WGS) entry which is preliminary data.</text>
</comment>
<evidence type="ECO:0000313" key="1">
    <source>
        <dbReference type="EMBL" id="KAF7334474.1"/>
    </source>
</evidence>
<proteinExistence type="predicted"/>
<dbReference type="Proteomes" id="UP000620124">
    <property type="component" value="Unassembled WGS sequence"/>
</dbReference>
<reference evidence="1" key="1">
    <citation type="submission" date="2020-05" db="EMBL/GenBank/DDBJ databases">
        <title>Mycena genomes resolve the evolution of fungal bioluminescence.</title>
        <authorList>
            <person name="Tsai I.J."/>
        </authorList>
    </citation>
    <scope>NUCLEOTIDE SEQUENCE</scope>
    <source>
        <strain evidence="1">CCC161011</strain>
    </source>
</reference>
<evidence type="ECO:0000313" key="2">
    <source>
        <dbReference type="Proteomes" id="UP000620124"/>
    </source>
</evidence>
<dbReference type="EMBL" id="JACAZI010000026">
    <property type="protein sequence ID" value="KAF7334474.1"/>
    <property type="molecule type" value="Genomic_DNA"/>
</dbReference>
<protein>
    <submittedName>
        <fullName evidence="1">Zn(2)-C6 fungal-type domain-containing protein</fullName>
    </submittedName>
</protein>